<evidence type="ECO:0000313" key="5">
    <source>
        <dbReference type="EMBL" id="HIU14367.1"/>
    </source>
</evidence>
<dbReference type="CDD" id="cd00563">
    <property type="entry name" value="Dtyr_deacylase"/>
    <property type="match status" value="1"/>
</dbReference>
<gene>
    <name evidence="4" type="primary">dtd</name>
    <name evidence="5" type="ORF">IAD15_09910</name>
</gene>
<dbReference type="EC" id="3.1.1.96" evidence="4"/>
<dbReference type="AlphaFoldDB" id="A0A9D1L1V0"/>
<dbReference type="EC" id="3.1.1.-" evidence="4"/>
<comment type="similarity">
    <text evidence="1 4">Belongs to the DTD family.</text>
</comment>
<dbReference type="Pfam" id="PF02580">
    <property type="entry name" value="Tyr_Deacylase"/>
    <property type="match status" value="1"/>
</dbReference>
<organism evidence="5 6">
    <name type="scientific">Candidatus Fimiplasma intestinipullorum</name>
    <dbReference type="NCBI Taxonomy" id="2840825"/>
    <lineage>
        <taxon>Bacteria</taxon>
        <taxon>Bacillati</taxon>
        <taxon>Bacillota</taxon>
        <taxon>Clostridia</taxon>
        <taxon>Eubacteriales</taxon>
        <taxon>Candidatus Fimiplasma</taxon>
    </lineage>
</organism>
<dbReference type="GO" id="GO:0106026">
    <property type="term" value="F:Gly-tRNA(Ala) deacylase activity"/>
    <property type="evidence" value="ECO:0007669"/>
    <property type="project" value="UniProtKB-UniRule"/>
</dbReference>
<dbReference type="NCBIfam" id="TIGR00256">
    <property type="entry name" value="D-aminoacyl-tRNA deacylase"/>
    <property type="match status" value="1"/>
</dbReference>
<dbReference type="HAMAP" id="MF_00518">
    <property type="entry name" value="Deacylase_Dtd"/>
    <property type="match status" value="1"/>
</dbReference>
<evidence type="ECO:0000256" key="1">
    <source>
        <dbReference type="ARBA" id="ARBA00009673"/>
    </source>
</evidence>
<reference evidence="5" key="2">
    <citation type="journal article" date="2021" name="PeerJ">
        <title>Extensive microbial diversity within the chicken gut microbiome revealed by metagenomics and culture.</title>
        <authorList>
            <person name="Gilroy R."/>
            <person name="Ravi A."/>
            <person name="Getino M."/>
            <person name="Pursley I."/>
            <person name="Horton D.L."/>
            <person name="Alikhan N.F."/>
            <person name="Baker D."/>
            <person name="Gharbi K."/>
            <person name="Hall N."/>
            <person name="Watson M."/>
            <person name="Adriaenssens E.M."/>
            <person name="Foster-Nyarko E."/>
            <person name="Jarju S."/>
            <person name="Secka A."/>
            <person name="Antonio M."/>
            <person name="Oren A."/>
            <person name="Chaudhuri R.R."/>
            <person name="La Ragione R."/>
            <person name="Hildebrand F."/>
            <person name="Pallen M.J."/>
        </authorList>
    </citation>
    <scope>NUCLEOTIDE SEQUENCE</scope>
    <source>
        <strain evidence="5">CHK195-11698</strain>
    </source>
</reference>
<dbReference type="InterPro" id="IPR003732">
    <property type="entry name" value="Daa-tRNA_deacyls_DTD"/>
</dbReference>
<feature type="short sequence motif" description="Gly-cisPro motif, important for rejection of L-amino acids" evidence="4">
    <location>
        <begin position="137"/>
        <end position="138"/>
    </location>
</feature>
<protein>
    <recommendedName>
        <fullName evidence="4">D-aminoacyl-tRNA deacylase</fullName>
        <shortName evidence="4">DTD</shortName>
        <ecNumber evidence="4">3.1.1.96</ecNumber>
    </recommendedName>
    <alternativeName>
        <fullName evidence="4">Gly-tRNA(Ala) deacylase</fullName>
        <ecNumber evidence="4">3.1.1.-</ecNumber>
    </alternativeName>
</protein>
<evidence type="ECO:0000313" key="6">
    <source>
        <dbReference type="Proteomes" id="UP000824175"/>
    </source>
</evidence>
<dbReference type="GO" id="GO:0019478">
    <property type="term" value="P:D-amino acid catabolic process"/>
    <property type="evidence" value="ECO:0007669"/>
    <property type="project" value="UniProtKB-UniRule"/>
</dbReference>
<keyword evidence="2 4" id="KW-0820">tRNA-binding</keyword>
<evidence type="ECO:0000256" key="2">
    <source>
        <dbReference type="ARBA" id="ARBA00022555"/>
    </source>
</evidence>
<reference evidence="5" key="1">
    <citation type="submission" date="2020-10" db="EMBL/GenBank/DDBJ databases">
        <authorList>
            <person name="Gilroy R."/>
        </authorList>
    </citation>
    <scope>NUCLEOTIDE SEQUENCE</scope>
    <source>
        <strain evidence="5">CHK195-11698</strain>
    </source>
</reference>
<comment type="caution">
    <text evidence="5">The sequence shown here is derived from an EMBL/GenBank/DDBJ whole genome shotgun (WGS) entry which is preliminary data.</text>
</comment>
<comment type="function">
    <text evidence="4">An aminoacyl-tRNA editing enzyme that deacylates mischarged D-aminoacyl-tRNAs. Also deacylates mischarged glycyl-tRNA(Ala), protecting cells against glycine mischarging by AlaRS. Acts via tRNA-based rather than protein-based catalysis; rejects L-amino acids rather than detecting D-amino acids in the active site. By recycling D-aminoacyl-tRNA to D-amino acids and free tRNA molecules, this enzyme counteracts the toxicity associated with the formation of D-aminoacyl-tRNA entities in vivo and helps enforce protein L-homochirality.</text>
</comment>
<dbReference type="GO" id="GO:0000049">
    <property type="term" value="F:tRNA binding"/>
    <property type="evidence" value="ECO:0007669"/>
    <property type="project" value="UniProtKB-UniRule"/>
</dbReference>
<dbReference type="GO" id="GO:0043908">
    <property type="term" value="F:Ser(Gly)-tRNA(Ala) hydrolase activity"/>
    <property type="evidence" value="ECO:0007669"/>
    <property type="project" value="UniProtKB-UniRule"/>
</dbReference>
<dbReference type="GO" id="GO:0005737">
    <property type="term" value="C:cytoplasm"/>
    <property type="evidence" value="ECO:0007669"/>
    <property type="project" value="UniProtKB-SubCell"/>
</dbReference>
<dbReference type="GO" id="GO:0051500">
    <property type="term" value="F:D-tyrosyl-tRNA(Tyr) deacylase activity"/>
    <property type="evidence" value="ECO:0007669"/>
    <property type="project" value="TreeGrafter"/>
</dbReference>
<sequence length="153" mass="16772">MRLVLQRVTRGSVTIEGEVKGKIDQGYVVLVGFGQDDDEKVLDPMIDKMLNLRVFSDENGKMNRSLLDIGGSILSISQFTLYADCRHGRRPGFTQAAKPDIATTLYDQFNAKLTALGIHLAKGEFGADMLVEIANDGPVTIILDSETVLSKNK</sequence>
<evidence type="ECO:0000256" key="4">
    <source>
        <dbReference type="HAMAP-Rule" id="MF_00518"/>
    </source>
</evidence>
<dbReference type="Gene3D" id="3.50.80.10">
    <property type="entry name" value="D-tyrosyl-tRNA(Tyr) deacylase"/>
    <property type="match status" value="1"/>
</dbReference>
<name>A0A9D1L1V0_9FIRM</name>
<dbReference type="InterPro" id="IPR023509">
    <property type="entry name" value="DTD-like_sf"/>
</dbReference>
<dbReference type="FunFam" id="3.50.80.10:FF:000001">
    <property type="entry name" value="D-aminoacyl-tRNA deacylase"/>
    <property type="match status" value="1"/>
</dbReference>
<dbReference type="EMBL" id="DVMJ01000086">
    <property type="protein sequence ID" value="HIU14367.1"/>
    <property type="molecule type" value="Genomic_DNA"/>
</dbReference>
<dbReference type="SUPFAM" id="SSF69500">
    <property type="entry name" value="DTD-like"/>
    <property type="match status" value="1"/>
</dbReference>
<comment type="subcellular location">
    <subcellularLocation>
        <location evidence="4">Cytoplasm</location>
    </subcellularLocation>
</comment>
<comment type="catalytic activity">
    <reaction evidence="4">
        <text>glycyl-tRNA(Ala) + H2O = tRNA(Ala) + glycine + H(+)</text>
        <dbReference type="Rhea" id="RHEA:53744"/>
        <dbReference type="Rhea" id="RHEA-COMP:9657"/>
        <dbReference type="Rhea" id="RHEA-COMP:13640"/>
        <dbReference type="ChEBI" id="CHEBI:15377"/>
        <dbReference type="ChEBI" id="CHEBI:15378"/>
        <dbReference type="ChEBI" id="CHEBI:57305"/>
        <dbReference type="ChEBI" id="CHEBI:78442"/>
        <dbReference type="ChEBI" id="CHEBI:78522"/>
    </reaction>
</comment>
<dbReference type="PANTHER" id="PTHR10472:SF5">
    <property type="entry name" value="D-AMINOACYL-TRNA DEACYLASE 1"/>
    <property type="match status" value="1"/>
</dbReference>
<keyword evidence="3 4" id="KW-0378">Hydrolase</keyword>
<dbReference type="PANTHER" id="PTHR10472">
    <property type="entry name" value="D-TYROSYL-TRNA TYR DEACYLASE"/>
    <property type="match status" value="1"/>
</dbReference>
<accession>A0A9D1L1V0</accession>
<keyword evidence="4" id="KW-0694">RNA-binding</keyword>
<keyword evidence="4" id="KW-0963">Cytoplasm</keyword>
<dbReference type="Proteomes" id="UP000824175">
    <property type="component" value="Unassembled WGS sequence"/>
</dbReference>
<comment type="catalytic activity">
    <reaction evidence="4">
        <text>a D-aminoacyl-tRNA + H2O = a tRNA + a D-alpha-amino acid + H(+)</text>
        <dbReference type="Rhea" id="RHEA:13953"/>
        <dbReference type="Rhea" id="RHEA-COMP:10123"/>
        <dbReference type="Rhea" id="RHEA-COMP:10124"/>
        <dbReference type="ChEBI" id="CHEBI:15377"/>
        <dbReference type="ChEBI" id="CHEBI:15378"/>
        <dbReference type="ChEBI" id="CHEBI:59871"/>
        <dbReference type="ChEBI" id="CHEBI:78442"/>
        <dbReference type="ChEBI" id="CHEBI:79333"/>
        <dbReference type="EC" id="3.1.1.96"/>
    </reaction>
</comment>
<evidence type="ECO:0000256" key="3">
    <source>
        <dbReference type="ARBA" id="ARBA00022801"/>
    </source>
</evidence>
<proteinExistence type="inferred from homology"/>
<comment type="subunit">
    <text evidence="4">Homodimer.</text>
</comment>
<comment type="domain">
    <text evidence="4">A Gly-cisPro motif from one monomer fits into the active site of the other monomer to allow specific chiral rejection of L-amino acids.</text>
</comment>